<dbReference type="NCBIfam" id="TIGR01850">
    <property type="entry name" value="argC"/>
    <property type="match status" value="1"/>
</dbReference>
<dbReference type="GO" id="GO:0005737">
    <property type="term" value="C:cytoplasm"/>
    <property type="evidence" value="ECO:0007669"/>
    <property type="project" value="UniProtKB-SubCell"/>
</dbReference>
<dbReference type="Pfam" id="PF01118">
    <property type="entry name" value="Semialdhyde_dh"/>
    <property type="match status" value="1"/>
</dbReference>
<dbReference type="EC" id="1.2.1.38" evidence="5"/>
<dbReference type="PANTHER" id="PTHR32338">
    <property type="entry name" value="N-ACETYL-GAMMA-GLUTAMYL-PHOSPHATE REDUCTASE, CHLOROPLASTIC-RELATED-RELATED"/>
    <property type="match status" value="1"/>
</dbReference>
<dbReference type="InterPro" id="IPR036291">
    <property type="entry name" value="NAD(P)-bd_dom_sf"/>
</dbReference>
<dbReference type="Gene3D" id="3.30.360.10">
    <property type="entry name" value="Dihydrodipicolinate Reductase, domain 2"/>
    <property type="match status" value="1"/>
</dbReference>
<dbReference type="CDD" id="cd23934">
    <property type="entry name" value="AGPR_1_C"/>
    <property type="match status" value="1"/>
</dbReference>
<dbReference type="CDD" id="cd17895">
    <property type="entry name" value="AGPR_1_N"/>
    <property type="match status" value="1"/>
</dbReference>
<dbReference type="UniPathway" id="UPA00068">
    <property type="reaction ID" value="UER00108"/>
</dbReference>
<dbReference type="AlphaFoldDB" id="A0A426U3S5"/>
<comment type="pathway">
    <text evidence="5">Amino-acid biosynthesis; L-arginine biosynthesis; N(2)-acetyl-L-ornithine from L-glutamate: step 3/4.</text>
</comment>
<dbReference type="SUPFAM" id="SSF55347">
    <property type="entry name" value="Glyceraldehyde-3-phosphate dehydrogenase-like, C-terminal domain"/>
    <property type="match status" value="1"/>
</dbReference>
<gene>
    <name evidence="5" type="primary">argC</name>
    <name evidence="7" type="ORF">EI684_06785</name>
</gene>
<dbReference type="SUPFAM" id="SSF51735">
    <property type="entry name" value="NAD(P)-binding Rossmann-fold domains"/>
    <property type="match status" value="1"/>
</dbReference>
<dbReference type="GO" id="GO:0051287">
    <property type="term" value="F:NAD binding"/>
    <property type="evidence" value="ECO:0007669"/>
    <property type="project" value="InterPro"/>
</dbReference>
<name>A0A426U3S5_9CHLR</name>
<comment type="function">
    <text evidence="5">Catalyzes the NADPH-dependent reduction of N-acetyl-5-glutamyl phosphate to yield N-acetyl-L-glutamate 5-semialdehyde.</text>
</comment>
<feature type="domain" description="Semialdehyde dehydrogenase NAD-binding" evidence="6">
    <location>
        <begin position="3"/>
        <end position="140"/>
    </location>
</feature>
<organism evidence="7 8">
    <name type="scientific">Candidatus Viridilinea halotolerans</name>
    <dbReference type="NCBI Taxonomy" id="2491704"/>
    <lineage>
        <taxon>Bacteria</taxon>
        <taxon>Bacillati</taxon>
        <taxon>Chloroflexota</taxon>
        <taxon>Chloroflexia</taxon>
        <taxon>Chloroflexales</taxon>
        <taxon>Chloroflexineae</taxon>
        <taxon>Oscillochloridaceae</taxon>
        <taxon>Candidatus Viridilinea</taxon>
    </lineage>
</organism>
<comment type="caution">
    <text evidence="7">The sequence shown here is derived from an EMBL/GenBank/DDBJ whole genome shotgun (WGS) entry which is preliminary data.</text>
</comment>
<dbReference type="Pfam" id="PF22698">
    <property type="entry name" value="Semialdhyde_dhC_1"/>
    <property type="match status" value="1"/>
</dbReference>
<keyword evidence="4 5" id="KW-0560">Oxidoreductase</keyword>
<evidence type="ECO:0000256" key="4">
    <source>
        <dbReference type="ARBA" id="ARBA00023002"/>
    </source>
</evidence>
<dbReference type="HAMAP" id="MF_00150">
    <property type="entry name" value="ArgC_type1"/>
    <property type="match status" value="1"/>
</dbReference>
<evidence type="ECO:0000256" key="1">
    <source>
        <dbReference type="ARBA" id="ARBA00022571"/>
    </source>
</evidence>
<keyword evidence="1 5" id="KW-0055">Arginine biosynthesis</keyword>
<reference evidence="7 8" key="1">
    <citation type="submission" date="2018-12" db="EMBL/GenBank/DDBJ databases">
        <title>Genome Sequence of Candidatus Viridilinea halotolerans isolated from saline sulfide-rich spring.</title>
        <authorList>
            <person name="Grouzdev D.S."/>
            <person name="Burganskaya E.I."/>
            <person name="Krutkina M.S."/>
            <person name="Sukhacheva M.V."/>
            <person name="Gorlenko V.M."/>
        </authorList>
    </citation>
    <scope>NUCLEOTIDE SEQUENCE [LARGE SCALE GENOMIC DNA]</scope>
    <source>
        <strain evidence="7">Chok-6</strain>
    </source>
</reference>
<evidence type="ECO:0000256" key="2">
    <source>
        <dbReference type="ARBA" id="ARBA00022605"/>
    </source>
</evidence>
<comment type="catalytic activity">
    <reaction evidence="5">
        <text>N-acetyl-L-glutamate 5-semialdehyde + phosphate + NADP(+) = N-acetyl-L-glutamyl 5-phosphate + NADPH + H(+)</text>
        <dbReference type="Rhea" id="RHEA:21588"/>
        <dbReference type="ChEBI" id="CHEBI:15378"/>
        <dbReference type="ChEBI" id="CHEBI:29123"/>
        <dbReference type="ChEBI" id="CHEBI:43474"/>
        <dbReference type="ChEBI" id="CHEBI:57783"/>
        <dbReference type="ChEBI" id="CHEBI:57936"/>
        <dbReference type="ChEBI" id="CHEBI:58349"/>
        <dbReference type="EC" id="1.2.1.38"/>
    </reaction>
</comment>
<sequence>MIRVGIYGATGYTGFELIKVLVRHPAVEIVFATARSDVGKRLCDIFPTMLTTPLVAVDQADLAAADLVFTCLPHNAPELVPLVQRALDAGKRVIDFSDTFRLRDPDDYERRRGWPHPAPELLTAAVYGLPELHREAIRTAQLVANTGCYPLTAILPLWPLVNADLFADATVIVDSKSGVSGAGRALSLKTHFGETHETFSAYNVGRTHRHLGEMEQETGLHIIFSPHLLPVYRGILSTIYVNLRSTATLAEVRAAYDVYRNEPFMRLLPEGRLPELRHVQQTMYLALGIQPVEGDPGRYIIVSVLDNLLKGASGQAVQSMNVMFGLEETLGLV</sequence>
<evidence type="ECO:0000256" key="5">
    <source>
        <dbReference type="HAMAP-Rule" id="MF_00150"/>
    </source>
</evidence>
<dbReference type="PANTHER" id="PTHR32338:SF10">
    <property type="entry name" value="N-ACETYL-GAMMA-GLUTAMYL-PHOSPHATE REDUCTASE, CHLOROPLASTIC-RELATED"/>
    <property type="match status" value="1"/>
</dbReference>
<dbReference type="EMBL" id="RSAS01000261">
    <property type="protein sequence ID" value="RRR74532.1"/>
    <property type="molecule type" value="Genomic_DNA"/>
</dbReference>
<feature type="active site" evidence="5">
    <location>
        <position position="148"/>
    </location>
</feature>
<dbReference type="GO" id="GO:0003942">
    <property type="term" value="F:N-acetyl-gamma-glutamyl-phosphate reductase activity"/>
    <property type="evidence" value="ECO:0007669"/>
    <property type="project" value="UniProtKB-UniRule"/>
</dbReference>
<comment type="similarity">
    <text evidence="5">Belongs to the NAGSA dehydrogenase family. Type 1 subfamily.</text>
</comment>
<comment type="subcellular location">
    <subcellularLocation>
        <location evidence="5">Cytoplasm</location>
    </subcellularLocation>
</comment>
<protein>
    <recommendedName>
        <fullName evidence="5">N-acetyl-gamma-glutamyl-phosphate reductase</fullName>
        <shortName evidence="5">AGPR</shortName>
        <ecNumber evidence="5">1.2.1.38</ecNumber>
    </recommendedName>
    <alternativeName>
        <fullName evidence="5">N-acetyl-glutamate semialdehyde dehydrogenase</fullName>
        <shortName evidence="5">NAGSA dehydrogenase</shortName>
    </alternativeName>
</protein>
<evidence type="ECO:0000313" key="7">
    <source>
        <dbReference type="EMBL" id="RRR74532.1"/>
    </source>
</evidence>
<accession>A0A426U3S5</accession>
<dbReference type="Gene3D" id="3.40.50.720">
    <property type="entry name" value="NAD(P)-binding Rossmann-like Domain"/>
    <property type="match status" value="1"/>
</dbReference>
<evidence type="ECO:0000256" key="3">
    <source>
        <dbReference type="ARBA" id="ARBA00022857"/>
    </source>
</evidence>
<keyword evidence="3 5" id="KW-0521">NADP</keyword>
<evidence type="ECO:0000313" key="8">
    <source>
        <dbReference type="Proteomes" id="UP000280307"/>
    </source>
</evidence>
<keyword evidence="5" id="KW-0963">Cytoplasm</keyword>
<dbReference type="GO" id="GO:0070401">
    <property type="term" value="F:NADP+ binding"/>
    <property type="evidence" value="ECO:0007669"/>
    <property type="project" value="InterPro"/>
</dbReference>
<dbReference type="InterPro" id="IPR058924">
    <property type="entry name" value="AGPR_dimerisation_dom"/>
</dbReference>
<evidence type="ECO:0000259" key="6">
    <source>
        <dbReference type="SMART" id="SM00859"/>
    </source>
</evidence>
<dbReference type="Proteomes" id="UP000280307">
    <property type="component" value="Unassembled WGS sequence"/>
</dbReference>
<dbReference type="SMART" id="SM00859">
    <property type="entry name" value="Semialdhyde_dh"/>
    <property type="match status" value="1"/>
</dbReference>
<dbReference type="InterPro" id="IPR000534">
    <property type="entry name" value="Semialdehyde_DH_NAD-bd"/>
</dbReference>
<dbReference type="InterPro" id="IPR050085">
    <property type="entry name" value="AGPR"/>
</dbReference>
<proteinExistence type="inferred from homology"/>
<dbReference type="InterPro" id="IPR000706">
    <property type="entry name" value="AGPR_type-1"/>
</dbReference>
<keyword evidence="2 5" id="KW-0028">Amino-acid biosynthesis</keyword>
<dbReference type="GO" id="GO:0006526">
    <property type="term" value="P:L-arginine biosynthetic process"/>
    <property type="evidence" value="ECO:0007669"/>
    <property type="project" value="UniProtKB-UniRule"/>
</dbReference>